<dbReference type="EMBL" id="PYAW01000009">
    <property type="protein sequence ID" value="PSL43146.1"/>
    <property type="molecule type" value="Genomic_DNA"/>
</dbReference>
<evidence type="ECO:0008006" key="3">
    <source>
        <dbReference type="Google" id="ProtNLM"/>
    </source>
</evidence>
<gene>
    <name evidence="1" type="ORF">CLV51_109140</name>
</gene>
<keyword evidence="2" id="KW-1185">Reference proteome</keyword>
<dbReference type="OrthoDB" id="6078026at2"/>
<dbReference type="RefSeq" id="WP_106531235.1">
    <property type="nucleotide sequence ID" value="NZ_PYAW01000009.1"/>
</dbReference>
<dbReference type="Proteomes" id="UP000240971">
    <property type="component" value="Unassembled WGS sequence"/>
</dbReference>
<comment type="caution">
    <text evidence="1">The sequence shown here is derived from an EMBL/GenBank/DDBJ whole genome shotgun (WGS) entry which is preliminary data.</text>
</comment>
<proteinExistence type="predicted"/>
<sequence length="220" mass="24455">MHVIISRVNTHRISFLLLVLMALLLVNCGTTVHMTGTWKAPAVASQGYHEILVTSLSPNVGARQTIETQLAASLKKNGLIAGRSLDIFPPGFNPETSKEVSEKKILAAGYKAVLTVSLINKESERRYVPGSVMYAPYPAYGWYGNFWGYYGYMYGSVYTPGYYTTDKTYFLESNLYDLTQEDKLVWSGQSETYNPNSLESFAVAYAKTVTKALKDAGLIR</sequence>
<organism evidence="1 2">
    <name type="scientific">Chitinophaga niastensis</name>
    <dbReference type="NCBI Taxonomy" id="536980"/>
    <lineage>
        <taxon>Bacteria</taxon>
        <taxon>Pseudomonadati</taxon>
        <taxon>Bacteroidota</taxon>
        <taxon>Chitinophagia</taxon>
        <taxon>Chitinophagales</taxon>
        <taxon>Chitinophagaceae</taxon>
        <taxon>Chitinophaga</taxon>
    </lineage>
</organism>
<protein>
    <recommendedName>
        <fullName evidence="3">DUF4136 domain-containing protein</fullName>
    </recommendedName>
</protein>
<dbReference type="Gene3D" id="3.30.160.670">
    <property type="match status" value="1"/>
</dbReference>
<reference evidence="1 2" key="1">
    <citation type="submission" date="2018-03" db="EMBL/GenBank/DDBJ databases">
        <title>Genomic Encyclopedia of Archaeal and Bacterial Type Strains, Phase II (KMG-II): from individual species to whole genera.</title>
        <authorList>
            <person name="Goeker M."/>
        </authorList>
    </citation>
    <scope>NUCLEOTIDE SEQUENCE [LARGE SCALE GENOMIC DNA]</scope>
    <source>
        <strain evidence="1 2">DSM 24859</strain>
    </source>
</reference>
<accession>A0A2P8HA91</accession>
<name>A0A2P8HA91_CHINA</name>
<dbReference type="AlphaFoldDB" id="A0A2P8HA91"/>
<evidence type="ECO:0000313" key="2">
    <source>
        <dbReference type="Proteomes" id="UP000240971"/>
    </source>
</evidence>
<evidence type="ECO:0000313" key="1">
    <source>
        <dbReference type="EMBL" id="PSL43146.1"/>
    </source>
</evidence>